<protein>
    <submittedName>
        <fullName evidence="1">Uncharacterized protein</fullName>
    </submittedName>
</protein>
<gene>
    <name evidence="1" type="ORF">CLV67_103208</name>
</gene>
<reference evidence="1 2" key="1">
    <citation type="submission" date="2018-03" db="EMBL/GenBank/DDBJ databases">
        <title>Genomic Encyclopedia of Archaeal and Bacterial Type Strains, Phase II (KMG-II): from individual species to whole genera.</title>
        <authorList>
            <person name="Goeker M."/>
        </authorList>
    </citation>
    <scope>NUCLEOTIDE SEQUENCE [LARGE SCALE GENOMIC DNA]</scope>
    <source>
        <strain evidence="1 2">DSM 43146</strain>
    </source>
</reference>
<sequence>MHWAAIEADLHSEYGIDVEDPGLMASRSWRWLQTRIVGLLSMPKSRLSLAMKPPPEHEPVPDE</sequence>
<dbReference type="RefSeq" id="WP_239166251.1">
    <property type="nucleotide sequence ID" value="NZ_BOMO01000041.1"/>
</dbReference>
<dbReference type="AlphaFoldDB" id="A0A2T0KIV5"/>
<keyword evidence="2" id="KW-1185">Reference proteome</keyword>
<proteinExistence type="predicted"/>
<evidence type="ECO:0000313" key="2">
    <source>
        <dbReference type="Proteomes" id="UP000239415"/>
    </source>
</evidence>
<dbReference type="EMBL" id="PVMZ01000003">
    <property type="protein sequence ID" value="PRX23460.1"/>
    <property type="molecule type" value="Genomic_DNA"/>
</dbReference>
<organism evidence="1 2">
    <name type="scientific">Actinoplanes italicus</name>
    <dbReference type="NCBI Taxonomy" id="113567"/>
    <lineage>
        <taxon>Bacteria</taxon>
        <taxon>Bacillati</taxon>
        <taxon>Actinomycetota</taxon>
        <taxon>Actinomycetes</taxon>
        <taxon>Micromonosporales</taxon>
        <taxon>Micromonosporaceae</taxon>
        <taxon>Actinoplanes</taxon>
    </lineage>
</organism>
<dbReference type="Proteomes" id="UP000239415">
    <property type="component" value="Unassembled WGS sequence"/>
</dbReference>
<comment type="caution">
    <text evidence="1">The sequence shown here is derived from an EMBL/GenBank/DDBJ whole genome shotgun (WGS) entry which is preliminary data.</text>
</comment>
<evidence type="ECO:0000313" key="1">
    <source>
        <dbReference type="EMBL" id="PRX23460.1"/>
    </source>
</evidence>
<accession>A0A2T0KIV5</accession>
<name>A0A2T0KIV5_9ACTN</name>